<dbReference type="Gene3D" id="3.30.710.10">
    <property type="entry name" value="Potassium Channel Kv1.1, Chain A"/>
    <property type="match status" value="1"/>
</dbReference>
<dbReference type="InterPro" id="IPR000210">
    <property type="entry name" value="BTB/POZ_dom"/>
</dbReference>
<feature type="domain" description="BTB" evidence="1">
    <location>
        <begin position="47"/>
        <end position="94"/>
    </location>
</feature>
<dbReference type="SMART" id="SM01052">
    <property type="entry name" value="CAP_GLY"/>
    <property type="match status" value="1"/>
</dbReference>
<dbReference type="EMBL" id="LUGH01000640">
    <property type="protein sequence ID" value="OBZ83559.1"/>
    <property type="molecule type" value="Genomic_DNA"/>
</dbReference>
<dbReference type="PANTHER" id="PTHR18916">
    <property type="entry name" value="DYNACTIN 1-RELATED MICROTUBULE-BINDING"/>
    <property type="match status" value="1"/>
</dbReference>
<proteinExistence type="predicted"/>
<protein>
    <recommendedName>
        <fullName evidence="5">CAP-Gly domain-containing protein</fullName>
    </recommendedName>
</protein>
<dbReference type="STRING" id="101091.A0A1C7N4K7"/>
<dbReference type="Gene3D" id="2.30.30.190">
    <property type="entry name" value="CAP Gly-rich-like domain"/>
    <property type="match status" value="1"/>
</dbReference>
<evidence type="ECO:0000313" key="3">
    <source>
        <dbReference type="EMBL" id="OBZ83559.1"/>
    </source>
</evidence>
<dbReference type="SUPFAM" id="SSF74924">
    <property type="entry name" value="Cap-Gly domain"/>
    <property type="match status" value="1"/>
</dbReference>
<comment type="caution">
    <text evidence="3">The sequence shown here is derived from an EMBL/GenBank/DDBJ whole genome shotgun (WGS) entry which is preliminary data.</text>
</comment>
<name>A0A1C7N4K7_9FUNG</name>
<evidence type="ECO:0000313" key="4">
    <source>
        <dbReference type="Proteomes" id="UP000093000"/>
    </source>
</evidence>
<evidence type="ECO:0008006" key="5">
    <source>
        <dbReference type="Google" id="ProtNLM"/>
    </source>
</evidence>
<dbReference type="InterPro" id="IPR036859">
    <property type="entry name" value="CAP-Gly_dom_sf"/>
</dbReference>
<dbReference type="Pfam" id="PF01302">
    <property type="entry name" value="CAP_GLY"/>
    <property type="match status" value="1"/>
</dbReference>
<dbReference type="AlphaFoldDB" id="A0A1C7N4K7"/>
<feature type="domain" description="CAP-Gly" evidence="2">
    <location>
        <begin position="454"/>
        <end position="496"/>
    </location>
</feature>
<evidence type="ECO:0000259" key="1">
    <source>
        <dbReference type="PROSITE" id="PS50097"/>
    </source>
</evidence>
<sequence>MLFTTLPFGSAHNVIITLAPYEHKDQSSSIPDSSTKTVPEKTHWSCHKDVLRSSSNYFNAIFSSQFQEAEASVIFLPRGIFSASVLDNIIHFMYFKHIKDEFASNNQNIQQLRLLQSSYLAADYLGINDLCSEIKDQIIDFTHGLSCYCESCSLLVPQLLAFTGPNQQNDPNLNQITGFILKLLLQDPEKALPSYWSSESMAHLLSETNTLHSYLESKLLENIVKNNAIETLHGCYLSNKKNHKKDKHWSLLVDTQGKAQQCSSKLLANNFDFYCTKYPKLLPCVDGITYSSDFLEFLINNVINEINDYNAVSLYDGIVRSLMCRDTVQRTPTVKQILHNAKSRTIRYIALHLEAIKKLGTFDKNLIELLAQDLMIPTSMLIIEEETRRKPATNKKPSPSPKAMKNISINTNRLRSRLCNAIFGQASSNFKVNQRVQLTSRLIPTFGTVKYVGKLDNNGDGRCLGIELDKSVGSNDGSINGKRYFQTSSNRGIFVKPSQVALI</sequence>
<gene>
    <name evidence="3" type="ORF">A0J61_08390</name>
</gene>
<keyword evidence="4" id="KW-1185">Reference proteome</keyword>
<dbReference type="OrthoDB" id="2130750at2759"/>
<organism evidence="3 4">
    <name type="scientific">Choanephora cucurbitarum</name>
    <dbReference type="NCBI Taxonomy" id="101091"/>
    <lineage>
        <taxon>Eukaryota</taxon>
        <taxon>Fungi</taxon>
        <taxon>Fungi incertae sedis</taxon>
        <taxon>Mucoromycota</taxon>
        <taxon>Mucoromycotina</taxon>
        <taxon>Mucoromycetes</taxon>
        <taxon>Mucorales</taxon>
        <taxon>Mucorineae</taxon>
        <taxon>Choanephoraceae</taxon>
        <taxon>Choanephoroideae</taxon>
        <taxon>Choanephora</taxon>
    </lineage>
</organism>
<dbReference type="InterPro" id="IPR000938">
    <property type="entry name" value="CAP-Gly_domain"/>
</dbReference>
<dbReference type="InterPro" id="IPR011333">
    <property type="entry name" value="SKP1/BTB/POZ_sf"/>
</dbReference>
<dbReference type="Pfam" id="PF00651">
    <property type="entry name" value="BTB"/>
    <property type="match status" value="1"/>
</dbReference>
<dbReference type="PROSITE" id="PS50097">
    <property type="entry name" value="BTB"/>
    <property type="match status" value="1"/>
</dbReference>
<evidence type="ECO:0000259" key="2">
    <source>
        <dbReference type="PROSITE" id="PS50245"/>
    </source>
</evidence>
<dbReference type="PROSITE" id="PS50245">
    <property type="entry name" value="CAP_GLY_2"/>
    <property type="match status" value="1"/>
</dbReference>
<accession>A0A1C7N4K7</accession>
<dbReference type="InParanoid" id="A0A1C7N4K7"/>
<dbReference type="CDD" id="cd18186">
    <property type="entry name" value="BTB_POZ_ZBTB_KLHL-like"/>
    <property type="match status" value="1"/>
</dbReference>
<dbReference type="Proteomes" id="UP000093000">
    <property type="component" value="Unassembled WGS sequence"/>
</dbReference>
<dbReference type="SUPFAM" id="SSF54695">
    <property type="entry name" value="POZ domain"/>
    <property type="match status" value="1"/>
</dbReference>
<reference evidence="3 4" key="1">
    <citation type="submission" date="2016-03" db="EMBL/GenBank/DDBJ databases">
        <title>Choanephora cucurbitarum.</title>
        <authorList>
            <person name="Min B."/>
            <person name="Park H."/>
            <person name="Park J.-H."/>
            <person name="Shin H.-D."/>
            <person name="Choi I.-G."/>
        </authorList>
    </citation>
    <scope>NUCLEOTIDE SEQUENCE [LARGE SCALE GENOMIC DNA]</scope>
    <source>
        <strain evidence="3 4">KUS-F28377</strain>
    </source>
</reference>